<dbReference type="RefSeq" id="WP_308489437.1">
    <property type="nucleotide sequence ID" value="NZ_JAVFCB010000006.1"/>
</dbReference>
<reference evidence="2 3" key="1">
    <citation type="submission" date="2023-08" db="EMBL/GenBank/DDBJ databases">
        <title>Microbacterium sp. nov., isolated from a waste landfill.</title>
        <authorList>
            <person name="Wen W."/>
        </authorList>
    </citation>
    <scope>NUCLEOTIDE SEQUENCE [LARGE SCALE GENOMIC DNA]</scope>
    <source>
        <strain evidence="2 3">ASV81</strain>
    </source>
</reference>
<organism evidence="2 3">
    <name type="scientific">Microbacterium capsulatum</name>
    <dbReference type="NCBI Taxonomy" id="3041921"/>
    <lineage>
        <taxon>Bacteria</taxon>
        <taxon>Bacillati</taxon>
        <taxon>Actinomycetota</taxon>
        <taxon>Actinomycetes</taxon>
        <taxon>Micrococcales</taxon>
        <taxon>Microbacteriaceae</taxon>
        <taxon>Microbacterium</taxon>
    </lineage>
</organism>
<evidence type="ECO:0000313" key="3">
    <source>
        <dbReference type="Proteomes" id="UP001230289"/>
    </source>
</evidence>
<dbReference type="EC" id="2.8.3.-" evidence="2"/>
<comment type="caution">
    <text evidence="2">The sequence shown here is derived from an EMBL/GenBank/DDBJ whole genome shotgun (WGS) entry which is preliminary data.</text>
</comment>
<dbReference type="InterPro" id="IPR023606">
    <property type="entry name" value="CoA-Trfase_III_dom_1_sf"/>
</dbReference>
<dbReference type="InterPro" id="IPR044855">
    <property type="entry name" value="CoA-Trfase_III_dom3_sf"/>
</dbReference>
<dbReference type="PANTHER" id="PTHR48207:SF3">
    <property type="entry name" value="SUCCINATE--HYDROXYMETHYLGLUTARATE COA-TRANSFERASE"/>
    <property type="match status" value="1"/>
</dbReference>
<proteinExistence type="predicted"/>
<keyword evidence="3" id="KW-1185">Reference proteome</keyword>
<dbReference type="InterPro" id="IPR003673">
    <property type="entry name" value="CoA-Trfase_fam_III"/>
</dbReference>
<dbReference type="Pfam" id="PF02515">
    <property type="entry name" value="CoA_transf_3"/>
    <property type="match status" value="1"/>
</dbReference>
<name>A0ABU0XH94_9MICO</name>
<evidence type="ECO:0000256" key="1">
    <source>
        <dbReference type="ARBA" id="ARBA00022679"/>
    </source>
</evidence>
<dbReference type="SUPFAM" id="SSF89796">
    <property type="entry name" value="CoA-transferase family III (CaiB/BaiF)"/>
    <property type="match status" value="1"/>
</dbReference>
<dbReference type="InterPro" id="IPR050483">
    <property type="entry name" value="CoA-transferase_III_domain"/>
</dbReference>
<sequence length="396" mass="41094">MSRPLEGVRVIDFGQFIAAPAATQLLADMGAEVIKVEAHSGDAARSIGVHGEAMINAFNRGKRSIVLDLKSADGLAIARRLIAAADIVVQNMRPGVMASFGLDGETLLAEHPHLVYAGISAFGTAGPSKMRSGLDITAQAESGLMHMTGEPDRDPQKVGAQIVDAATAYAAAAAVLGAYVNRLRTGRGDIVETSLLEVAMHLQAPMIGAFLANGVEPKRVGSGQPTVAPAADIITTADGAFILSAYSQTHFARLCTLIGRDDLAVDERFATNAARVRNRPALLDELRAAFAERTTSSALELLTGNGLVAGRISTYTDLTRSEDVRAIGILIDTDGALGRVGTVGSPYTIGTDTRRPAAGAPALGEHTAQILAELDYSPAEIASLSHAGAIGPVDAQ</sequence>
<accession>A0ABU0XH94</accession>
<dbReference type="Gene3D" id="3.30.1540.10">
    <property type="entry name" value="formyl-coa transferase, domain 3"/>
    <property type="match status" value="1"/>
</dbReference>
<dbReference type="PANTHER" id="PTHR48207">
    <property type="entry name" value="SUCCINATE--HYDROXYMETHYLGLUTARATE COA-TRANSFERASE"/>
    <property type="match status" value="1"/>
</dbReference>
<dbReference type="GO" id="GO:0016740">
    <property type="term" value="F:transferase activity"/>
    <property type="evidence" value="ECO:0007669"/>
    <property type="project" value="UniProtKB-KW"/>
</dbReference>
<dbReference type="Proteomes" id="UP001230289">
    <property type="component" value="Unassembled WGS sequence"/>
</dbReference>
<protein>
    <submittedName>
        <fullName evidence="2">CoA transferase</fullName>
        <ecNumber evidence="2">2.8.3.-</ecNumber>
    </submittedName>
</protein>
<dbReference type="Gene3D" id="3.40.50.10540">
    <property type="entry name" value="Crotonobetainyl-coa:carnitine coa-transferase, domain 1"/>
    <property type="match status" value="1"/>
</dbReference>
<dbReference type="EMBL" id="JAVFCB010000006">
    <property type="protein sequence ID" value="MDQ4214493.1"/>
    <property type="molecule type" value="Genomic_DNA"/>
</dbReference>
<evidence type="ECO:0000313" key="2">
    <source>
        <dbReference type="EMBL" id="MDQ4214493.1"/>
    </source>
</evidence>
<keyword evidence="1 2" id="KW-0808">Transferase</keyword>
<gene>
    <name evidence="2" type="ORF">RBR11_11280</name>
</gene>